<feature type="transmembrane region" description="Helical" evidence="8">
    <location>
        <begin position="61"/>
        <end position="87"/>
    </location>
</feature>
<comment type="caution">
    <text evidence="11">The sequence shown here is derived from an EMBL/GenBank/DDBJ whole genome shotgun (WGS) entry which is preliminary data.</text>
</comment>
<dbReference type="InterPro" id="IPR017871">
    <property type="entry name" value="ABC_transporter-like_CS"/>
</dbReference>
<feature type="domain" description="ABC transporter" evidence="9">
    <location>
        <begin position="433"/>
        <end position="637"/>
    </location>
</feature>
<dbReference type="GO" id="GO:0140359">
    <property type="term" value="F:ABC-type transporter activity"/>
    <property type="evidence" value="ECO:0007669"/>
    <property type="project" value="InterPro"/>
</dbReference>
<keyword evidence="5 11" id="KW-0067">ATP-binding</keyword>
<feature type="domain" description="ABC transmembrane type-1" evidence="10">
    <location>
        <begin position="64"/>
        <end position="396"/>
    </location>
</feature>
<keyword evidence="12" id="KW-1185">Reference proteome</keyword>
<dbReference type="PROSITE" id="PS50893">
    <property type="entry name" value="ABC_TRANSPORTER_2"/>
    <property type="match status" value="1"/>
</dbReference>
<feature type="transmembrane region" description="Helical" evidence="8">
    <location>
        <begin position="252"/>
        <end position="272"/>
    </location>
</feature>
<reference evidence="11 12" key="1">
    <citation type="submission" date="2020-04" db="EMBL/GenBank/DDBJ databases">
        <title>Gordonia sp. nov. TBRC 11910.</title>
        <authorList>
            <person name="Suriyachadkun C."/>
        </authorList>
    </citation>
    <scope>NUCLEOTIDE SEQUENCE [LARGE SCALE GENOMIC DNA]</scope>
    <source>
        <strain evidence="11 12">TBRC 11910</strain>
    </source>
</reference>
<dbReference type="PROSITE" id="PS50929">
    <property type="entry name" value="ABC_TM1F"/>
    <property type="match status" value="1"/>
</dbReference>
<evidence type="ECO:0000256" key="7">
    <source>
        <dbReference type="ARBA" id="ARBA00023136"/>
    </source>
</evidence>
<dbReference type="GO" id="GO:0016887">
    <property type="term" value="F:ATP hydrolysis activity"/>
    <property type="evidence" value="ECO:0007669"/>
    <property type="project" value="InterPro"/>
</dbReference>
<evidence type="ECO:0000256" key="3">
    <source>
        <dbReference type="ARBA" id="ARBA00022692"/>
    </source>
</evidence>
<evidence type="ECO:0000256" key="4">
    <source>
        <dbReference type="ARBA" id="ARBA00022741"/>
    </source>
</evidence>
<protein>
    <submittedName>
        <fullName evidence="11">ABC transporter ATP-binding protein/permease</fullName>
    </submittedName>
</protein>
<dbReference type="InterPro" id="IPR003439">
    <property type="entry name" value="ABC_transporter-like_ATP-bd"/>
</dbReference>
<evidence type="ECO:0000256" key="6">
    <source>
        <dbReference type="ARBA" id="ARBA00022989"/>
    </source>
</evidence>
<dbReference type="RefSeq" id="WP_170196748.1">
    <property type="nucleotide sequence ID" value="NZ_JABBNB010000032.1"/>
</dbReference>
<keyword evidence="3 8" id="KW-0812">Transmembrane</keyword>
<dbReference type="InterPro" id="IPR036640">
    <property type="entry name" value="ABC1_TM_sf"/>
</dbReference>
<evidence type="ECO:0000313" key="12">
    <source>
        <dbReference type="Proteomes" id="UP000550729"/>
    </source>
</evidence>
<evidence type="ECO:0000259" key="9">
    <source>
        <dbReference type="PROSITE" id="PS50893"/>
    </source>
</evidence>
<organism evidence="11 12">
    <name type="scientific">Gordonia asplenii</name>
    <dbReference type="NCBI Taxonomy" id="2725283"/>
    <lineage>
        <taxon>Bacteria</taxon>
        <taxon>Bacillati</taxon>
        <taxon>Actinomycetota</taxon>
        <taxon>Actinomycetes</taxon>
        <taxon>Mycobacteriales</taxon>
        <taxon>Gordoniaceae</taxon>
        <taxon>Gordonia</taxon>
    </lineage>
</organism>
<dbReference type="Pfam" id="PF06472">
    <property type="entry name" value="ABC_membrane_2"/>
    <property type="match status" value="1"/>
</dbReference>
<keyword evidence="4" id="KW-0547">Nucleotide-binding</keyword>
<dbReference type="SUPFAM" id="SSF52540">
    <property type="entry name" value="P-loop containing nucleoside triphosphate hydrolases"/>
    <property type="match status" value="1"/>
</dbReference>
<dbReference type="Gene3D" id="3.40.50.300">
    <property type="entry name" value="P-loop containing nucleotide triphosphate hydrolases"/>
    <property type="match status" value="1"/>
</dbReference>
<dbReference type="PANTHER" id="PTHR11384">
    <property type="entry name" value="ATP-BINDING CASSETTE, SUB-FAMILY D MEMBER"/>
    <property type="match status" value="1"/>
</dbReference>
<dbReference type="SUPFAM" id="SSF90123">
    <property type="entry name" value="ABC transporter transmembrane region"/>
    <property type="match status" value="1"/>
</dbReference>
<dbReference type="InterPro" id="IPR003593">
    <property type="entry name" value="AAA+_ATPase"/>
</dbReference>
<evidence type="ECO:0000256" key="5">
    <source>
        <dbReference type="ARBA" id="ARBA00022840"/>
    </source>
</evidence>
<dbReference type="SMART" id="SM00382">
    <property type="entry name" value="AAA"/>
    <property type="match status" value="1"/>
</dbReference>
<dbReference type="InterPro" id="IPR050835">
    <property type="entry name" value="ABC_transporter_sub-D"/>
</dbReference>
<keyword evidence="6 8" id="KW-1133">Transmembrane helix</keyword>
<dbReference type="GO" id="GO:0005886">
    <property type="term" value="C:plasma membrane"/>
    <property type="evidence" value="ECO:0007669"/>
    <property type="project" value="UniProtKB-SubCell"/>
</dbReference>
<sequence>METSIDWGDEIWASSIWMAWVSAVSLVGVLVIGFLLARFTAWGQQFWRLGGGFFTDKRTRVLAWGLIVALLVLALLGVRLTVLLSYWSNDLYTSLQNGAEALAKGDRAARDIAETAFWRAIWLFILLAGLHVVRTLIEIYVGSAFEIKFRTWMTEHVTTDWLGDRAFYRNRFVGQTDSKGDPQLQAGVDNPDQRVQEDIETVATQTRQLVFSSNGSSTNGVIPAIVTVVSFTKILWDLSGPMTLFGTDIPRAMVFLVMAFVLIATVVAFWIGRPLIYLTFLQERLAANFRYALIRIRDGAENIAFYRGEGVERSGLMFRFTAIVGNFWQIVYRTLKFTSWNFSITQASVIVPYVVQAPRFFAGSIKLGDVSQTSSAFGNLHDSLSFFRDSYPTFTGYRASLIRLDGLEDANVRSRSLTEIRTGDTPAVAPNTVTLDGVSISTPDGGRLVDDLSLGLRGGDALVIKGRSGAGKTTLLRGLAGMWPYVDGEFVRPSGTDTLFLSQVPYIPLGDLRTVVAYPARPDAVSDDELKAVLQRVLLGHLTERLDEEEDWAKVLSPGEQQRVAFARVLLTRPRVVFMDEATSAVDEGLEYTLYSLLRTELPDTVVVSVSHRSTTDQHHTKLLQLVGGGEWTLTDIG</sequence>
<dbReference type="InterPro" id="IPR027417">
    <property type="entry name" value="P-loop_NTPase"/>
</dbReference>
<dbReference type="GO" id="GO:0005524">
    <property type="term" value="F:ATP binding"/>
    <property type="evidence" value="ECO:0007669"/>
    <property type="project" value="UniProtKB-KW"/>
</dbReference>
<evidence type="ECO:0000256" key="2">
    <source>
        <dbReference type="ARBA" id="ARBA00022448"/>
    </source>
</evidence>
<comment type="subcellular location">
    <subcellularLocation>
        <location evidence="1">Cell membrane</location>
        <topology evidence="1">Multi-pass membrane protein</topology>
    </subcellularLocation>
</comment>
<proteinExistence type="predicted"/>
<name>A0A848L0M9_9ACTN</name>
<dbReference type="Pfam" id="PF00005">
    <property type="entry name" value="ABC_tran"/>
    <property type="match status" value="1"/>
</dbReference>
<dbReference type="Proteomes" id="UP000550729">
    <property type="component" value="Unassembled WGS sequence"/>
</dbReference>
<evidence type="ECO:0000313" key="11">
    <source>
        <dbReference type="EMBL" id="NMO04249.1"/>
    </source>
</evidence>
<evidence type="ECO:0000259" key="10">
    <source>
        <dbReference type="PROSITE" id="PS50929"/>
    </source>
</evidence>
<dbReference type="Gene3D" id="1.20.1560.10">
    <property type="entry name" value="ABC transporter type 1, transmembrane domain"/>
    <property type="match status" value="1"/>
</dbReference>
<feature type="transmembrane region" description="Helical" evidence="8">
    <location>
        <begin position="120"/>
        <end position="141"/>
    </location>
</feature>
<dbReference type="AlphaFoldDB" id="A0A848L0M9"/>
<dbReference type="EMBL" id="JABBNB010000032">
    <property type="protein sequence ID" value="NMO04249.1"/>
    <property type="molecule type" value="Genomic_DNA"/>
</dbReference>
<feature type="transmembrane region" description="Helical" evidence="8">
    <location>
        <begin position="17"/>
        <end position="40"/>
    </location>
</feature>
<dbReference type="InterPro" id="IPR011527">
    <property type="entry name" value="ABC1_TM_dom"/>
</dbReference>
<evidence type="ECO:0000256" key="1">
    <source>
        <dbReference type="ARBA" id="ARBA00004651"/>
    </source>
</evidence>
<dbReference type="CDD" id="cd03223">
    <property type="entry name" value="ABCD_peroxisomal_ALDP"/>
    <property type="match status" value="1"/>
</dbReference>
<keyword evidence="2" id="KW-0813">Transport</keyword>
<dbReference type="PROSITE" id="PS00211">
    <property type="entry name" value="ABC_TRANSPORTER_1"/>
    <property type="match status" value="1"/>
</dbReference>
<gene>
    <name evidence="11" type="ORF">HH308_23810</name>
</gene>
<accession>A0A848L0M9</accession>
<dbReference type="PANTHER" id="PTHR11384:SF59">
    <property type="entry name" value="LYSOSOMAL COBALAMIN TRANSPORTER ABCD4"/>
    <property type="match status" value="1"/>
</dbReference>
<evidence type="ECO:0000256" key="8">
    <source>
        <dbReference type="SAM" id="Phobius"/>
    </source>
</evidence>
<keyword evidence="7 8" id="KW-0472">Membrane</keyword>